<evidence type="ECO:0000313" key="4">
    <source>
        <dbReference type="Proteomes" id="UP000199585"/>
    </source>
</evidence>
<feature type="domain" description="SCP" evidence="2">
    <location>
        <begin position="40"/>
        <end position="151"/>
    </location>
</feature>
<gene>
    <name evidence="3" type="ORF">SAMN04488003_103181</name>
</gene>
<dbReference type="EMBL" id="FOCI01000003">
    <property type="protein sequence ID" value="SEM70434.1"/>
    <property type="molecule type" value="Genomic_DNA"/>
</dbReference>
<reference evidence="3 4" key="1">
    <citation type="submission" date="2016-10" db="EMBL/GenBank/DDBJ databases">
        <authorList>
            <person name="de Groot N.N."/>
        </authorList>
    </citation>
    <scope>NUCLEOTIDE SEQUENCE [LARGE SCALE GENOMIC DNA]</scope>
    <source>
        <strain evidence="3 4">DSM 16213</strain>
    </source>
</reference>
<dbReference type="SUPFAM" id="SSF55797">
    <property type="entry name" value="PR-1-like"/>
    <property type="match status" value="1"/>
</dbReference>
<dbReference type="Gene3D" id="3.40.33.10">
    <property type="entry name" value="CAP"/>
    <property type="match status" value="1"/>
</dbReference>
<evidence type="ECO:0000313" key="3">
    <source>
        <dbReference type="EMBL" id="SEM70434.1"/>
    </source>
</evidence>
<evidence type="ECO:0000256" key="1">
    <source>
        <dbReference type="SAM" id="SignalP"/>
    </source>
</evidence>
<protein>
    <submittedName>
        <fullName evidence="3">Uncharacterized conserved protein YkwD, contains CAP (CSP/antigen 5/PR1) domain</fullName>
    </submittedName>
</protein>
<dbReference type="InterPro" id="IPR014044">
    <property type="entry name" value="CAP_dom"/>
</dbReference>
<dbReference type="CDD" id="cd05379">
    <property type="entry name" value="CAP_bacterial"/>
    <property type="match status" value="1"/>
</dbReference>
<keyword evidence="1" id="KW-0732">Signal</keyword>
<keyword evidence="4" id="KW-1185">Reference proteome</keyword>
<dbReference type="PANTHER" id="PTHR31157">
    <property type="entry name" value="SCP DOMAIN-CONTAINING PROTEIN"/>
    <property type="match status" value="1"/>
</dbReference>
<dbReference type="PANTHER" id="PTHR31157:SF1">
    <property type="entry name" value="SCP DOMAIN-CONTAINING PROTEIN"/>
    <property type="match status" value="1"/>
</dbReference>
<dbReference type="AlphaFoldDB" id="A0A1H8AKB4"/>
<dbReference type="Pfam" id="PF00188">
    <property type="entry name" value="CAP"/>
    <property type="match status" value="1"/>
</dbReference>
<dbReference type="OrthoDB" id="9811255at2"/>
<name>A0A1H8AKB4_9RHOB</name>
<accession>A0A1H8AKB4</accession>
<dbReference type="Proteomes" id="UP000199585">
    <property type="component" value="Unassembled WGS sequence"/>
</dbReference>
<feature type="chain" id="PRO_5011634294" evidence="1">
    <location>
        <begin position="21"/>
        <end position="157"/>
    </location>
</feature>
<sequence>MLRHICAALFLSLFAQSAAASNACSLPPDASQQAQAVLSGVNANRQANGLRPLAYNPVLGRAAMTHACDMAMNGLTGHAGSDGSNSQGRVRAVGYRDCTVAENVAWGFPSGAQVASLWMGSAGHRSNMLHPRVTEMGVGVTNGAKGPNWVLVVARSC</sequence>
<organism evidence="3 4">
    <name type="scientific">Loktanella fryxellensis</name>
    <dbReference type="NCBI Taxonomy" id="245187"/>
    <lineage>
        <taxon>Bacteria</taxon>
        <taxon>Pseudomonadati</taxon>
        <taxon>Pseudomonadota</taxon>
        <taxon>Alphaproteobacteria</taxon>
        <taxon>Rhodobacterales</taxon>
        <taxon>Roseobacteraceae</taxon>
        <taxon>Loktanella</taxon>
    </lineage>
</organism>
<proteinExistence type="predicted"/>
<dbReference type="InterPro" id="IPR035940">
    <property type="entry name" value="CAP_sf"/>
</dbReference>
<dbReference type="STRING" id="245187.SAMN04488003_103181"/>
<dbReference type="RefSeq" id="WP_089899161.1">
    <property type="nucleotide sequence ID" value="NZ_FOCI01000003.1"/>
</dbReference>
<evidence type="ECO:0000259" key="2">
    <source>
        <dbReference type="Pfam" id="PF00188"/>
    </source>
</evidence>
<feature type="signal peptide" evidence="1">
    <location>
        <begin position="1"/>
        <end position="20"/>
    </location>
</feature>